<proteinExistence type="inferred from homology"/>
<dbReference type="Gene3D" id="3.30.300.180">
    <property type="match status" value="1"/>
</dbReference>
<evidence type="ECO:0000259" key="9">
    <source>
        <dbReference type="SMART" id="SM00760"/>
    </source>
</evidence>
<evidence type="ECO:0000256" key="5">
    <source>
        <dbReference type="ARBA" id="ARBA00022840"/>
    </source>
</evidence>
<dbReference type="InterPro" id="IPR020591">
    <property type="entry name" value="Chromosome_initiator_DnaA-like"/>
</dbReference>
<evidence type="ECO:0000256" key="2">
    <source>
        <dbReference type="ARBA" id="ARBA00022490"/>
    </source>
</evidence>
<gene>
    <name evidence="10" type="ORF">EZS27_004372</name>
</gene>
<organism evidence="10">
    <name type="scientific">termite gut metagenome</name>
    <dbReference type="NCBI Taxonomy" id="433724"/>
    <lineage>
        <taxon>unclassified sequences</taxon>
        <taxon>metagenomes</taxon>
        <taxon>organismal metagenomes</taxon>
    </lineage>
</organism>
<feature type="domain" description="Chromosomal replication initiator DnaA C-terminal" evidence="9">
    <location>
        <begin position="377"/>
        <end position="446"/>
    </location>
</feature>
<dbReference type="InterPro" id="IPR038454">
    <property type="entry name" value="DnaA_N_sf"/>
</dbReference>
<dbReference type="SMART" id="SM00760">
    <property type="entry name" value="Bac_DnaA_C"/>
    <property type="match status" value="1"/>
</dbReference>
<protein>
    <submittedName>
        <fullName evidence="10">Chromosomal replication initiator protein DnaA</fullName>
    </submittedName>
</protein>
<dbReference type="Pfam" id="PF08299">
    <property type="entry name" value="Bac_DnaA_C"/>
    <property type="match status" value="1"/>
</dbReference>
<dbReference type="Gene3D" id="3.40.50.300">
    <property type="entry name" value="P-loop containing nucleotide triphosphate hydrolases"/>
    <property type="match status" value="1"/>
</dbReference>
<dbReference type="EMBL" id="SNRY01000075">
    <property type="protein sequence ID" value="KAA6348166.1"/>
    <property type="molecule type" value="Genomic_DNA"/>
</dbReference>
<dbReference type="GO" id="GO:0003688">
    <property type="term" value="F:DNA replication origin binding"/>
    <property type="evidence" value="ECO:0007669"/>
    <property type="project" value="InterPro"/>
</dbReference>
<reference evidence="10" key="1">
    <citation type="submission" date="2019-03" db="EMBL/GenBank/DDBJ databases">
        <title>Single cell metagenomics reveals metabolic interactions within the superorganism composed of flagellate Streblomastix strix and complex community of Bacteroidetes bacteria on its surface.</title>
        <authorList>
            <person name="Treitli S.C."/>
            <person name="Kolisko M."/>
            <person name="Husnik F."/>
            <person name="Keeling P."/>
            <person name="Hampl V."/>
        </authorList>
    </citation>
    <scope>NUCLEOTIDE SEQUENCE</scope>
    <source>
        <strain evidence="10">STM</strain>
    </source>
</reference>
<name>A0A5J4SQ16_9ZZZZ</name>
<dbReference type="InterPro" id="IPR027417">
    <property type="entry name" value="P-loop_NTPase"/>
</dbReference>
<evidence type="ECO:0000259" key="8">
    <source>
        <dbReference type="SMART" id="SM00382"/>
    </source>
</evidence>
<dbReference type="CDD" id="cd00009">
    <property type="entry name" value="AAA"/>
    <property type="match status" value="1"/>
</dbReference>
<dbReference type="SUPFAM" id="SSF52540">
    <property type="entry name" value="P-loop containing nucleoside triphosphate hydrolases"/>
    <property type="match status" value="1"/>
</dbReference>
<dbReference type="HAMAP" id="MF_00377">
    <property type="entry name" value="DnaA_bact"/>
    <property type="match status" value="1"/>
</dbReference>
<keyword evidence="3" id="KW-0235">DNA replication</keyword>
<dbReference type="GO" id="GO:0005524">
    <property type="term" value="F:ATP binding"/>
    <property type="evidence" value="ECO:0007669"/>
    <property type="project" value="UniProtKB-KW"/>
</dbReference>
<dbReference type="GO" id="GO:0005886">
    <property type="term" value="C:plasma membrane"/>
    <property type="evidence" value="ECO:0007669"/>
    <property type="project" value="TreeGrafter"/>
</dbReference>
<dbReference type="Gene3D" id="1.10.8.60">
    <property type="match status" value="1"/>
</dbReference>
<dbReference type="PROSITE" id="PS01008">
    <property type="entry name" value="DNAA"/>
    <property type="match status" value="1"/>
</dbReference>
<dbReference type="InterPro" id="IPR001957">
    <property type="entry name" value="Chromosome_initiator_DnaA"/>
</dbReference>
<dbReference type="Gene3D" id="1.10.1750.10">
    <property type="match status" value="1"/>
</dbReference>
<dbReference type="CDD" id="cd06571">
    <property type="entry name" value="Bac_DnaA_C"/>
    <property type="match status" value="1"/>
</dbReference>
<feature type="domain" description="AAA+ ATPase" evidence="8">
    <location>
        <begin position="166"/>
        <end position="296"/>
    </location>
</feature>
<dbReference type="InterPro" id="IPR003593">
    <property type="entry name" value="AAA+_ATPase"/>
</dbReference>
<evidence type="ECO:0000256" key="6">
    <source>
        <dbReference type="ARBA" id="ARBA00023121"/>
    </source>
</evidence>
<dbReference type="SMART" id="SM00382">
    <property type="entry name" value="AAA"/>
    <property type="match status" value="1"/>
</dbReference>
<evidence type="ECO:0000256" key="1">
    <source>
        <dbReference type="ARBA" id="ARBA00006583"/>
    </source>
</evidence>
<dbReference type="InterPro" id="IPR018312">
    <property type="entry name" value="Chromosome_initiator_DnaA_CS"/>
</dbReference>
<dbReference type="NCBIfam" id="TIGR00362">
    <property type="entry name" value="DnaA"/>
    <property type="match status" value="1"/>
</dbReference>
<evidence type="ECO:0000256" key="3">
    <source>
        <dbReference type="ARBA" id="ARBA00022705"/>
    </source>
</evidence>
<comment type="similarity">
    <text evidence="1">Belongs to the DnaA family.</text>
</comment>
<dbReference type="FunFam" id="3.40.50.300:FF:000668">
    <property type="entry name" value="Chromosomal replication initiator protein DnaA"/>
    <property type="match status" value="1"/>
</dbReference>
<keyword evidence="2" id="KW-0963">Cytoplasm</keyword>
<dbReference type="AlphaFoldDB" id="A0A5J4SQ16"/>
<evidence type="ECO:0000256" key="7">
    <source>
        <dbReference type="ARBA" id="ARBA00023125"/>
    </source>
</evidence>
<dbReference type="PRINTS" id="PR00051">
    <property type="entry name" value="DNAA"/>
</dbReference>
<evidence type="ECO:0000256" key="4">
    <source>
        <dbReference type="ARBA" id="ARBA00022741"/>
    </source>
</evidence>
<dbReference type="PANTHER" id="PTHR30050:SF2">
    <property type="entry name" value="CHROMOSOMAL REPLICATION INITIATOR PROTEIN DNAA"/>
    <property type="match status" value="1"/>
</dbReference>
<dbReference type="SUPFAM" id="SSF48295">
    <property type="entry name" value="TrpR-like"/>
    <property type="match status" value="1"/>
</dbReference>
<dbReference type="InterPro" id="IPR013317">
    <property type="entry name" value="DnaA_dom"/>
</dbReference>
<keyword evidence="6" id="KW-0446">Lipid-binding</keyword>
<dbReference type="Pfam" id="PF00308">
    <property type="entry name" value="Bac_DnaA"/>
    <property type="match status" value="1"/>
</dbReference>
<dbReference type="GO" id="GO:0006270">
    <property type="term" value="P:DNA replication initiation"/>
    <property type="evidence" value="ECO:0007669"/>
    <property type="project" value="InterPro"/>
</dbReference>
<comment type="caution">
    <text evidence="10">The sequence shown here is derived from an EMBL/GenBank/DDBJ whole genome shotgun (WGS) entry which is preliminary data.</text>
</comment>
<dbReference type="GO" id="GO:0006275">
    <property type="term" value="P:regulation of DNA replication"/>
    <property type="evidence" value="ECO:0007669"/>
    <property type="project" value="InterPro"/>
</dbReference>
<keyword evidence="5" id="KW-0067">ATP-binding</keyword>
<sequence>MACTTHVELWKQCLVIIKDNIPEPAYNTWFTPIFPLKYENETLTLQVPSQFFYEFIEDKFVDLLRATIYKVIGEGTKLMYNVMVDKSSKVTVNLEASNRSIVAEGGNYTIRRGSNKAPNILQAPAVQDLDSHLHAEHTFDNFIEGDSNKLARTVALSVAEKPSGTGFNPLFLHGGSGVGKTHLINAIGARIKERFPGKRVLYVSAHLFQVQYTDSVRNNTTNDFIKFYQTIDVLIIDDIQELAGVVKTQYTFFHIFNHLHQNGKQLVLASDRAPVLLQGLEERLTTRFKWGMVAELEKPNYELRKDILKKKIRRDGLLFPEEVINYIALNVTESIRDLEGVIVSLMAHSTVCNKDIDLDLTERIIGKMVRKEMVSVTIDSIVNVVCKYFGLNPEAIHTKSRKREVVQVRQVAMYLAKKHTDSSSSKIGRLIGNKDHATVLHACKIVKEQCEVDKSFRADVENIESSLKTAKN</sequence>
<dbReference type="InterPro" id="IPR010921">
    <property type="entry name" value="Trp_repressor/repl_initiator"/>
</dbReference>
<dbReference type="PANTHER" id="PTHR30050">
    <property type="entry name" value="CHROMOSOMAL REPLICATION INITIATOR PROTEIN DNAA"/>
    <property type="match status" value="1"/>
</dbReference>
<dbReference type="InterPro" id="IPR024633">
    <property type="entry name" value="DnaA_N_dom"/>
</dbReference>
<dbReference type="InterPro" id="IPR013159">
    <property type="entry name" value="DnaA_C"/>
</dbReference>
<accession>A0A5J4SQ16</accession>
<dbReference type="Pfam" id="PF11638">
    <property type="entry name" value="DnaA_N"/>
    <property type="match status" value="1"/>
</dbReference>
<dbReference type="GO" id="GO:0008289">
    <property type="term" value="F:lipid binding"/>
    <property type="evidence" value="ECO:0007669"/>
    <property type="project" value="UniProtKB-KW"/>
</dbReference>
<keyword evidence="4" id="KW-0547">Nucleotide-binding</keyword>
<evidence type="ECO:0000313" key="10">
    <source>
        <dbReference type="EMBL" id="KAA6348166.1"/>
    </source>
</evidence>
<keyword evidence="7" id="KW-0238">DNA-binding</keyword>